<protein>
    <recommendedName>
        <fullName evidence="3">SlyX protein</fullName>
    </recommendedName>
</protein>
<evidence type="ECO:0000313" key="2">
    <source>
        <dbReference type="Proteomes" id="UP000244896"/>
    </source>
</evidence>
<dbReference type="Proteomes" id="UP000244896">
    <property type="component" value="Chromosome"/>
</dbReference>
<keyword evidence="2" id="KW-1185">Reference proteome</keyword>
<dbReference type="InterPro" id="IPR007236">
    <property type="entry name" value="SlyX"/>
</dbReference>
<dbReference type="EMBL" id="CP023004">
    <property type="protein sequence ID" value="AWI08603.1"/>
    <property type="molecule type" value="Genomic_DNA"/>
</dbReference>
<dbReference type="AlphaFoldDB" id="A0A2U8E171"/>
<organism evidence="1 2">
    <name type="scientific">Ereboglobus luteus</name>
    <dbReference type="NCBI Taxonomy" id="1796921"/>
    <lineage>
        <taxon>Bacteria</taxon>
        <taxon>Pseudomonadati</taxon>
        <taxon>Verrucomicrobiota</taxon>
        <taxon>Opitutia</taxon>
        <taxon>Opitutales</taxon>
        <taxon>Opitutaceae</taxon>
        <taxon>Ereboglobus</taxon>
    </lineage>
</organism>
<dbReference type="RefSeq" id="WP_108824411.1">
    <property type="nucleotide sequence ID" value="NZ_CP023004.1"/>
</dbReference>
<gene>
    <name evidence="1" type="ORF">CKA38_04435</name>
</gene>
<accession>A0A2U8E171</accession>
<evidence type="ECO:0000313" key="1">
    <source>
        <dbReference type="EMBL" id="AWI08603.1"/>
    </source>
</evidence>
<reference evidence="1 2" key="1">
    <citation type="journal article" date="2018" name="Syst. Appl. Microbiol.">
        <title>Ereboglobus luteus gen. nov. sp. nov. from cockroach guts, and new insights into the oxygen relationship of the genera Opitutus and Didymococcus (Verrucomicrobia: Opitutaceae).</title>
        <authorList>
            <person name="Tegtmeier D."/>
            <person name="Belitz A."/>
            <person name="Radek R."/>
            <person name="Heimerl T."/>
            <person name="Brune A."/>
        </authorList>
    </citation>
    <scope>NUCLEOTIDE SEQUENCE [LARGE SCALE GENOMIC DNA]</scope>
    <source>
        <strain evidence="1 2">Ho45</strain>
    </source>
</reference>
<dbReference type="OrthoDB" id="199719at2"/>
<sequence length="68" mass="8216">MDIETRIARLEEHLTWLQQHATEQDRIISTQSFEIDLLKKQFILLKEQLSHKNNQSNFDVQNEKPPHY</sequence>
<evidence type="ECO:0008006" key="3">
    <source>
        <dbReference type="Google" id="ProtNLM"/>
    </source>
</evidence>
<proteinExistence type="predicted"/>
<dbReference type="Pfam" id="PF04102">
    <property type="entry name" value="SlyX"/>
    <property type="match status" value="1"/>
</dbReference>
<dbReference type="KEGG" id="elut:CKA38_04435"/>
<name>A0A2U8E171_9BACT</name>